<organism evidence="1">
    <name type="scientific">viral metagenome</name>
    <dbReference type="NCBI Taxonomy" id="1070528"/>
    <lineage>
        <taxon>unclassified sequences</taxon>
        <taxon>metagenomes</taxon>
        <taxon>organismal metagenomes</taxon>
    </lineage>
</organism>
<dbReference type="InterPro" id="IPR029063">
    <property type="entry name" value="SAM-dependent_MTases_sf"/>
</dbReference>
<keyword evidence="1" id="KW-0808">Transferase</keyword>
<dbReference type="GO" id="GO:0008168">
    <property type="term" value="F:methyltransferase activity"/>
    <property type="evidence" value="ECO:0007669"/>
    <property type="project" value="UniProtKB-KW"/>
</dbReference>
<gene>
    <name evidence="1" type="ORF">TM448B01363_0009</name>
</gene>
<dbReference type="SUPFAM" id="SSF53335">
    <property type="entry name" value="S-adenosyl-L-methionine-dependent methyltransferases"/>
    <property type="match status" value="1"/>
</dbReference>
<accession>A0A6M3XMW8</accession>
<sequence>MTIRPSFVVYLNNVFGLHNSGLCAEIGVSSGRNASAMLNQSNISLILVDDYVTNVEFADAEERAKKTLESFGHRIFFIKKPSIDAVKEVRDESLDYVYIDGGHDYADVKSDIEAWYPKLIDKGMLAGHDFWKKSVTEAVIEFANKEKVIVYGVSVFGNIGSGVVSNAAMMCDWWLFKGVSNGIN</sequence>
<dbReference type="GO" id="GO:0032259">
    <property type="term" value="P:methylation"/>
    <property type="evidence" value="ECO:0007669"/>
    <property type="project" value="UniProtKB-KW"/>
</dbReference>
<proteinExistence type="predicted"/>
<protein>
    <submittedName>
        <fullName evidence="1">Putative methyltransferase</fullName>
    </submittedName>
</protein>
<keyword evidence="1" id="KW-0489">Methyltransferase</keyword>
<name>A0A6M3XMW8_9ZZZZ</name>
<reference evidence="1" key="1">
    <citation type="submission" date="2020-03" db="EMBL/GenBank/DDBJ databases">
        <title>The deep terrestrial virosphere.</title>
        <authorList>
            <person name="Holmfeldt K."/>
            <person name="Nilsson E."/>
            <person name="Simone D."/>
            <person name="Lopez-Fernandez M."/>
            <person name="Wu X."/>
            <person name="de Brujin I."/>
            <person name="Lundin D."/>
            <person name="Andersson A."/>
            <person name="Bertilsson S."/>
            <person name="Dopson M."/>
        </authorList>
    </citation>
    <scope>NUCLEOTIDE SEQUENCE</scope>
    <source>
        <strain evidence="1">TM448B01363</strain>
    </source>
</reference>
<dbReference type="AlphaFoldDB" id="A0A6M3XMW8"/>
<evidence type="ECO:0000313" key="1">
    <source>
        <dbReference type="EMBL" id="QJH98677.1"/>
    </source>
</evidence>
<dbReference type="EMBL" id="MT144747">
    <property type="protein sequence ID" value="QJH98677.1"/>
    <property type="molecule type" value="Genomic_DNA"/>
</dbReference>
<dbReference type="Gene3D" id="3.40.50.150">
    <property type="entry name" value="Vaccinia Virus protein VP39"/>
    <property type="match status" value="1"/>
</dbReference>
<dbReference type="Pfam" id="PF13578">
    <property type="entry name" value="Methyltransf_24"/>
    <property type="match status" value="1"/>
</dbReference>